<dbReference type="GO" id="GO:0140664">
    <property type="term" value="F:ATP-dependent DNA damage sensor activity"/>
    <property type="evidence" value="ECO:0007669"/>
    <property type="project" value="InterPro"/>
</dbReference>
<dbReference type="SMART" id="SM00382">
    <property type="entry name" value="AAA"/>
    <property type="match status" value="1"/>
</dbReference>
<dbReference type="PROSITE" id="PS50162">
    <property type="entry name" value="RECA_2"/>
    <property type="match status" value="1"/>
</dbReference>
<dbReference type="InterPro" id="IPR003593">
    <property type="entry name" value="AAA+_ATPase"/>
</dbReference>
<dbReference type="Pfam" id="PF08423">
    <property type="entry name" value="Rad51"/>
    <property type="match status" value="1"/>
</dbReference>
<dbReference type="GO" id="GO:0000400">
    <property type="term" value="F:four-way junction DNA binding"/>
    <property type="evidence" value="ECO:0007669"/>
    <property type="project" value="TreeGrafter"/>
</dbReference>
<accession>X6NFC2</accession>
<organism evidence="2 3">
    <name type="scientific">Reticulomyxa filosa</name>
    <dbReference type="NCBI Taxonomy" id="46433"/>
    <lineage>
        <taxon>Eukaryota</taxon>
        <taxon>Sar</taxon>
        <taxon>Rhizaria</taxon>
        <taxon>Retaria</taxon>
        <taxon>Foraminifera</taxon>
        <taxon>Monothalamids</taxon>
        <taxon>Reticulomyxidae</taxon>
        <taxon>Reticulomyxa</taxon>
    </lineage>
</organism>
<dbReference type="Gene3D" id="3.40.50.300">
    <property type="entry name" value="P-loop containing nucleotide triphosphate hydrolases"/>
    <property type="match status" value="1"/>
</dbReference>
<gene>
    <name evidence="2" type="ORF">RFI_12129</name>
</gene>
<dbReference type="InterPro" id="IPR020588">
    <property type="entry name" value="RecA_ATP-bd"/>
</dbReference>
<dbReference type="GO" id="GO:0000722">
    <property type="term" value="P:telomere maintenance via recombination"/>
    <property type="evidence" value="ECO:0007669"/>
    <property type="project" value="TreeGrafter"/>
</dbReference>
<dbReference type="GO" id="GO:0071140">
    <property type="term" value="P:resolution of mitotic recombination intermediates"/>
    <property type="evidence" value="ECO:0007669"/>
    <property type="project" value="TreeGrafter"/>
</dbReference>
<dbReference type="GO" id="GO:0033065">
    <property type="term" value="C:Rad51C-XRCC3 complex"/>
    <property type="evidence" value="ECO:0007669"/>
    <property type="project" value="TreeGrafter"/>
</dbReference>
<evidence type="ECO:0000313" key="2">
    <source>
        <dbReference type="EMBL" id="ETO25015.1"/>
    </source>
</evidence>
<keyword evidence="3" id="KW-1185">Reference proteome</keyword>
<dbReference type="Proteomes" id="UP000023152">
    <property type="component" value="Unassembled WGS sequence"/>
</dbReference>
<feature type="non-terminal residue" evidence="2">
    <location>
        <position position="373"/>
    </location>
</feature>
<protein>
    <recommendedName>
        <fullName evidence="1">RecA family profile 1 domain-containing protein</fullName>
    </recommendedName>
</protein>
<dbReference type="GO" id="GO:0045003">
    <property type="term" value="P:double-strand break repair via synthesis-dependent strand annealing"/>
    <property type="evidence" value="ECO:0007669"/>
    <property type="project" value="TreeGrafter"/>
</dbReference>
<comment type="caution">
    <text evidence="2">The sequence shown here is derived from an EMBL/GenBank/DDBJ whole genome shotgun (WGS) entry which is preliminary data.</text>
</comment>
<dbReference type="AlphaFoldDB" id="X6NFC2"/>
<dbReference type="GO" id="GO:0090656">
    <property type="term" value="P:t-circle formation"/>
    <property type="evidence" value="ECO:0007669"/>
    <property type="project" value="TreeGrafter"/>
</dbReference>
<sequence>MFRSGVIRKHTFVETKKIEICHFFQINQAEKKDFKKWVSPSFPWGGKKKKMTLSYMKEEDKQLEPKTVNQWLELERKEYQSLSFGCPYLDRCVNGGLRKGLCEISGESGTGKTQLAMQLLFQVQLTRKDGGFNGNSLFLTTKEPIHRERFLQIHAENYVARYGNIHSFLDHIFIHHAHTLEEQNAVMSNGLMEYIKNRNVKLIIVDSISALYRFMDDDNDDKSAIQKKRSGLEEEEKSYNEMNMNEDTTTTTTTTTTKQANANDYDVEYDHDNEYITTTTTTKTRDESNVLKENKVFIVRAKLLYELCNHLKELCDKYNCIVIFINDVGDVFETKDILTIHSMENCIFSKGRYVKPALGIIYIYIYIYKYYIY</sequence>
<dbReference type="OrthoDB" id="1861185at2759"/>
<dbReference type="PANTHER" id="PTHR46487:SF1">
    <property type="entry name" value="DNA REPAIR PROTEIN XRCC3"/>
    <property type="match status" value="1"/>
</dbReference>
<dbReference type="SUPFAM" id="SSF52540">
    <property type="entry name" value="P-loop containing nucleoside triphosphate hydrolases"/>
    <property type="match status" value="1"/>
</dbReference>
<dbReference type="InterPro" id="IPR013632">
    <property type="entry name" value="Rad51_C"/>
</dbReference>
<dbReference type="EMBL" id="ASPP01008798">
    <property type="protein sequence ID" value="ETO25015.1"/>
    <property type="molecule type" value="Genomic_DNA"/>
</dbReference>
<dbReference type="PANTHER" id="PTHR46487">
    <property type="entry name" value="DNA REPAIR PROTEIN XRCC3"/>
    <property type="match status" value="1"/>
</dbReference>
<reference evidence="2 3" key="1">
    <citation type="journal article" date="2013" name="Curr. Biol.">
        <title>The Genome of the Foraminiferan Reticulomyxa filosa.</title>
        <authorList>
            <person name="Glockner G."/>
            <person name="Hulsmann N."/>
            <person name="Schleicher M."/>
            <person name="Noegel A.A."/>
            <person name="Eichinger L."/>
            <person name="Gallinger C."/>
            <person name="Pawlowski J."/>
            <person name="Sierra R."/>
            <person name="Euteneuer U."/>
            <person name="Pillet L."/>
            <person name="Moustafa A."/>
            <person name="Platzer M."/>
            <person name="Groth M."/>
            <person name="Szafranski K."/>
            <person name="Schliwa M."/>
        </authorList>
    </citation>
    <scope>NUCLEOTIDE SEQUENCE [LARGE SCALE GENOMIC DNA]</scope>
</reference>
<feature type="domain" description="RecA family profile 1" evidence="1">
    <location>
        <begin position="78"/>
        <end position="328"/>
    </location>
</feature>
<name>X6NFC2_RETFI</name>
<dbReference type="GO" id="GO:0005524">
    <property type="term" value="F:ATP binding"/>
    <property type="evidence" value="ECO:0007669"/>
    <property type="project" value="InterPro"/>
</dbReference>
<evidence type="ECO:0000313" key="3">
    <source>
        <dbReference type="Proteomes" id="UP000023152"/>
    </source>
</evidence>
<dbReference type="GO" id="GO:0005657">
    <property type="term" value="C:replication fork"/>
    <property type="evidence" value="ECO:0007669"/>
    <property type="project" value="TreeGrafter"/>
</dbReference>
<dbReference type="InterPro" id="IPR027417">
    <property type="entry name" value="P-loop_NTPase"/>
</dbReference>
<evidence type="ECO:0000259" key="1">
    <source>
        <dbReference type="PROSITE" id="PS50162"/>
    </source>
</evidence>
<proteinExistence type="predicted"/>